<gene>
    <name evidence="1" type="ORF">AT302_13255</name>
</gene>
<keyword evidence="2" id="KW-1185">Reference proteome</keyword>
<sequence>MIDKMLYTNDGFGNLVGSLSVRYFGLESTGGTEVNFSKIKDDREFSRLPEPEKSSFIDEVTTSYSGGSGEMDDRACFGTITVNFQEDLFPFSVVESVFGKNWTEILPQMPPSGEFKPSINSDGNKKFSYDFSNALFSAKMSVGTAYDGTIETVRIFIKEIK</sequence>
<name>A0ABN4JK46_9BURK</name>
<dbReference type="Proteomes" id="UP000060277">
    <property type="component" value="Chromosome"/>
</dbReference>
<protein>
    <recommendedName>
        <fullName evidence="3">Phage tail protein</fullName>
    </recommendedName>
</protein>
<evidence type="ECO:0000313" key="2">
    <source>
        <dbReference type="Proteomes" id="UP000060277"/>
    </source>
</evidence>
<accession>A0ABN4JK46</accession>
<evidence type="ECO:0008006" key="3">
    <source>
        <dbReference type="Google" id="ProtNLM"/>
    </source>
</evidence>
<dbReference type="EMBL" id="CP013480">
    <property type="protein sequence ID" value="ALS60605.1"/>
    <property type="molecule type" value="Genomic_DNA"/>
</dbReference>
<reference evidence="2" key="1">
    <citation type="submission" date="2015-12" db="EMBL/GenBank/DDBJ databases">
        <title>Complete genome sequence of Pandoraea norimbergensis DSM 11628.</title>
        <authorList>
            <person name="Ee R."/>
            <person name="Lim Y.-L."/>
            <person name="Yong D."/>
            <person name="Yin W.-F."/>
            <person name="Chan K.-G."/>
        </authorList>
    </citation>
    <scope>NUCLEOTIDE SEQUENCE [LARGE SCALE GENOMIC DNA]</scope>
    <source>
        <strain evidence="2">DSM 11628</strain>
    </source>
</reference>
<organism evidence="1 2">
    <name type="scientific">Pandoraea norimbergensis</name>
    <dbReference type="NCBI Taxonomy" id="93219"/>
    <lineage>
        <taxon>Bacteria</taxon>
        <taxon>Pseudomonadati</taxon>
        <taxon>Pseudomonadota</taxon>
        <taxon>Betaproteobacteria</taxon>
        <taxon>Burkholderiales</taxon>
        <taxon>Burkholderiaceae</taxon>
        <taxon>Pandoraea</taxon>
    </lineage>
</organism>
<proteinExistence type="predicted"/>
<evidence type="ECO:0000313" key="1">
    <source>
        <dbReference type="EMBL" id="ALS60605.1"/>
    </source>
</evidence>